<comment type="caution">
    <text evidence="2">The sequence shown here is derived from an EMBL/GenBank/DDBJ whole genome shotgun (WGS) entry which is preliminary data.</text>
</comment>
<proteinExistence type="predicted"/>
<organism evidence="2">
    <name type="scientific">marine sediment metagenome</name>
    <dbReference type="NCBI Taxonomy" id="412755"/>
    <lineage>
        <taxon>unclassified sequences</taxon>
        <taxon>metagenomes</taxon>
        <taxon>ecological metagenomes</taxon>
    </lineage>
</organism>
<feature type="region of interest" description="Disordered" evidence="1">
    <location>
        <begin position="1"/>
        <end position="22"/>
    </location>
</feature>
<protein>
    <submittedName>
        <fullName evidence="2">Uncharacterized protein</fullName>
    </submittedName>
</protein>
<sequence length="162" mass="18455">MIPDEFKDHDCPIRKEQGREPTEEECDKCKFSEIVVVNSDSAGGKLAQTFHVTLHEWINGDSESAKKVREIMDSDQVWTSVLWMEIKFALANPGLMMAKKMLGVDILDFLMTAFTMGWWFAHEYKGEYTNKLTPSGDIKLELSESISKFLDEVVNKDDSPQG</sequence>
<gene>
    <name evidence="2" type="ORF">LCGC14_1526820</name>
</gene>
<dbReference type="EMBL" id="LAZR01011395">
    <property type="protein sequence ID" value="KKM61929.1"/>
    <property type="molecule type" value="Genomic_DNA"/>
</dbReference>
<evidence type="ECO:0000313" key="2">
    <source>
        <dbReference type="EMBL" id="KKM61929.1"/>
    </source>
</evidence>
<accession>A0A0F9IWY1</accession>
<name>A0A0F9IWY1_9ZZZZ</name>
<evidence type="ECO:0000256" key="1">
    <source>
        <dbReference type="SAM" id="MobiDB-lite"/>
    </source>
</evidence>
<reference evidence="2" key="1">
    <citation type="journal article" date="2015" name="Nature">
        <title>Complex archaea that bridge the gap between prokaryotes and eukaryotes.</title>
        <authorList>
            <person name="Spang A."/>
            <person name="Saw J.H."/>
            <person name="Jorgensen S.L."/>
            <person name="Zaremba-Niedzwiedzka K."/>
            <person name="Martijn J."/>
            <person name="Lind A.E."/>
            <person name="van Eijk R."/>
            <person name="Schleper C."/>
            <person name="Guy L."/>
            <person name="Ettema T.J."/>
        </authorList>
    </citation>
    <scope>NUCLEOTIDE SEQUENCE</scope>
</reference>
<dbReference type="AlphaFoldDB" id="A0A0F9IWY1"/>